<evidence type="ECO:0000256" key="4">
    <source>
        <dbReference type="ARBA" id="ARBA00022475"/>
    </source>
</evidence>
<evidence type="ECO:0000256" key="6">
    <source>
        <dbReference type="ARBA" id="ARBA00023069"/>
    </source>
</evidence>
<comment type="subcellular location">
    <subcellularLocation>
        <location evidence="1">Cell projection</location>
        <location evidence="1">Cilium membrane</location>
    </subcellularLocation>
    <subcellularLocation>
        <location evidence="2">Cytoplasm</location>
        <location evidence="2">Cytoskeleton</location>
        <location evidence="2">Microtubule organizing center</location>
        <location evidence="2">Centrosome</location>
        <location evidence="2">Centriolar satellite</location>
    </subcellularLocation>
</comment>
<feature type="domain" description="BBSome complex member BBS5 PH" evidence="10">
    <location>
        <begin position="44"/>
        <end position="98"/>
    </location>
</feature>
<dbReference type="EMBL" id="MU070033">
    <property type="protein sequence ID" value="KAF5830520.1"/>
    <property type="molecule type" value="Genomic_DNA"/>
</dbReference>
<dbReference type="InterPro" id="IPR014003">
    <property type="entry name" value="BBS5_PH"/>
</dbReference>
<name>A0ABQ7G7D0_DUNSA</name>
<keyword evidence="9" id="KW-0966">Cell projection</keyword>
<keyword evidence="5" id="KW-0963">Cytoplasm</keyword>
<dbReference type="SMART" id="SM00683">
    <property type="entry name" value="DM16"/>
    <property type="match status" value="2"/>
</dbReference>
<evidence type="ECO:0000259" key="10">
    <source>
        <dbReference type="SMART" id="SM00683"/>
    </source>
</evidence>
<gene>
    <name evidence="11" type="ORF">DUNSADRAFT_14390</name>
</gene>
<dbReference type="Pfam" id="PF07289">
    <property type="entry name" value="BBL5"/>
    <property type="match status" value="1"/>
</dbReference>
<evidence type="ECO:0000313" key="12">
    <source>
        <dbReference type="Proteomes" id="UP000815325"/>
    </source>
</evidence>
<dbReference type="Proteomes" id="UP000815325">
    <property type="component" value="Unassembled WGS sequence"/>
</dbReference>
<reference evidence="11" key="1">
    <citation type="submission" date="2017-08" db="EMBL/GenBank/DDBJ databases">
        <authorList>
            <person name="Polle J.E."/>
            <person name="Barry K."/>
            <person name="Cushman J."/>
            <person name="Schmutz J."/>
            <person name="Tran D."/>
            <person name="Hathwaick L.T."/>
            <person name="Yim W.C."/>
            <person name="Jenkins J."/>
            <person name="Mckie-Krisberg Z.M."/>
            <person name="Prochnik S."/>
            <person name="Lindquist E."/>
            <person name="Dockter R.B."/>
            <person name="Adam C."/>
            <person name="Molina H."/>
            <person name="Bunkerborg J."/>
            <person name="Jin E."/>
            <person name="Buchheim M."/>
            <person name="Magnuson J."/>
        </authorList>
    </citation>
    <scope>NUCLEOTIDE SEQUENCE</scope>
    <source>
        <strain evidence="11">CCAP 19/18</strain>
    </source>
</reference>
<sequence length="359" mass="40294">MEEAATTIVDKLLGLKLFPIGDLWQDREVRFDCSKRELNLRPGETLLELIDEVEDTKGNNGVAGELLITNLRLLWCSKKRKGSNISVGYGCFTSIATKSSSSRLKGDTESLHILVRHHEHRFEFVFTSLNNTTFQVYSGVSRVYAAYDKTRMYRDLKLRGALLTDGELNSLPFEQTYSKVNGVWNLCSDEGNLGSFFVSNVRVVWYSNLSPNFNMSLPYIQVQHVKVRNSKFGPALVLESSQSSGAYVLGFKVDPKETLDYVYKEIMSLWKAYNQQPFLGIDSETLAKAGSEALAAQHILSQEEDVEILDAESRGDLVAAYFADANKGMDREPVYCGHLGLAVEQLKEGNTVEQLWSVL</sequence>
<dbReference type="PANTHER" id="PTHR21351">
    <property type="entry name" value="BARDET-BIEDL SYNDROME PROTEIN 5"/>
    <property type="match status" value="1"/>
</dbReference>
<proteinExistence type="inferred from homology"/>
<keyword evidence="8" id="KW-0206">Cytoskeleton</keyword>
<comment type="similarity">
    <text evidence="3">Belongs to the BBS5 family.</text>
</comment>
<dbReference type="InterPro" id="IPR030804">
    <property type="entry name" value="BBS5/fem-3"/>
</dbReference>
<evidence type="ECO:0000313" key="11">
    <source>
        <dbReference type="EMBL" id="KAF5830520.1"/>
    </source>
</evidence>
<keyword evidence="4" id="KW-1003">Cell membrane</keyword>
<accession>A0ABQ7G7D0</accession>
<dbReference type="PIRSF" id="PIRSF010072">
    <property type="entry name" value="DUF1448"/>
    <property type="match status" value="1"/>
</dbReference>
<evidence type="ECO:0000256" key="8">
    <source>
        <dbReference type="ARBA" id="ARBA00023212"/>
    </source>
</evidence>
<keyword evidence="7" id="KW-0472">Membrane</keyword>
<evidence type="ECO:0000256" key="7">
    <source>
        <dbReference type="ARBA" id="ARBA00023136"/>
    </source>
</evidence>
<dbReference type="PANTHER" id="PTHR21351:SF0">
    <property type="entry name" value="BARDET-BIEDL SYNDROME 5 PROTEIN"/>
    <property type="match status" value="1"/>
</dbReference>
<evidence type="ECO:0000256" key="2">
    <source>
        <dbReference type="ARBA" id="ARBA00004607"/>
    </source>
</evidence>
<comment type="caution">
    <text evidence="11">The sequence shown here is derived from an EMBL/GenBank/DDBJ whole genome shotgun (WGS) entry which is preliminary data.</text>
</comment>
<dbReference type="InterPro" id="IPR006606">
    <property type="entry name" value="BBL5"/>
</dbReference>
<organism evidence="11 12">
    <name type="scientific">Dunaliella salina</name>
    <name type="common">Green alga</name>
    <name type="synonym">Protococcus salinus</name>
    <dbReference type="NCBI Taxonomy" id="3046"/>
    <lineage>
        <taxon>Eukaryota</taxon>
        <taxon>Viridiplantae</taxon>
        <taxon>Chlorophyta</taxon>
        <taxon>core chlorophytes</taxon>
        <taxon>Chlorophyceae</taxon>
        <taxon>CS clade</taxon>
        <taxon>Chlamydomonadales</taxon>
        <taxon>Dunaliellaceae</taxon>
        <taxon>Dunaliella</taxon>
    </lineage>
</organism>
<evidence type="ECO:0000256" key="3">
    <source>
        <dbReference type="ARBA" id="ARBA00005822"/>
    </source>
</evidence>
<feature type="domain" description="BBSome complex member BBS5 PH" evidence="10">
    <location>
        <begin position="174"/>
        <end position="228"/>
    </location>
</feature>
<keyword evidence="12" id="KW-1185">Reference proteome</keyword>
<evidence type="ECO:0000256" key="1">
    <source>
        <dbReference type="ARBA" id="ARBA00004309"/>
    </source>
</evidence>
<evidence type="ECO:0000256" key="9">
    <source>
        <dbReference type="ARBA" id="ARBA00023273"/>
    </source>
</evidence>
<keyword evidence="6" id="KW-0969">Cilium</keyword>
<protein>
    <submittedName>
        <fullName evidence="11">Bardet-Biedl syndrome 5</fullName>
    </submittedName>
</protein>
<evidence type="ECO:0000256" key="5">
    <source>
        <dbReference type="ARBA" id="ARBA00022490"/>
    </source>
</evidence>